<dbReference type="RefSeq" id="WP_106524205.1">
    <property type="nucleotide sequence ID" value="NZ_PYGD01000008.1"/>
</dbReference>
<dbReference type="InterPro" id="IPR028939">
    <property type="entry name" value="P5C_Rdtase_cat_N"/>
</dbReference>
<sequence>MRIVFLGSGNIAHFFAPVLSRKGHDIVQVYSRTLTHASSLAALTGSAVTDDLTAIDPDADVYILAIKDDALAEVAAQLSFEGKTVIHCAGAVSLDVLQQVSANRAVIWALYSVRKHNLPERGDVPLIVEGSNEQALDMAYRIASDISDRVLKTDYTHRQMLHLNAVFVNNFTNHLLTIAQKICEQHQLPFDILQPIIRQTLEQTEKILPSESQTGPAIRHDEATIAKHLELLAAYPGWQEVYACISRSIQDTVGVKKAV</sequence>
<protein>
    <submittedName>
        <fullName evidence="3">Coenzyme F420-dependent NADP oxidoreductase-like protein</fullName>
    </submittedName>
</protein>
<dbReference type="SUPFAM" id="SSF51735">
    <property type="entry name" value="NAD(P)-binding Rossmann-fold domains"/>
    <property type="match status" value="1"/>
</dbReference>
<dbReference type="EMBL" id="PYGD01000008">
    <property type="protein sequence ID" value="PSK90325.1"/>
    <property type="molecule type" value="Genomic_DNA"/>
</dbReference>
<dbReference type="AlphaFoldDB" id="A0A2P8CZC8"/>
<dbReference type="InterPro" id="IPR008927">
    <property type="entry name" value="6-PGluconate_DH-like_C_sf"/>
</dbReference>
<dbReference type="Proteomes" id="UP000240572">
    <property type="component" value="Unassembled WGS sequence"/>
</dbReference>
<dbReference type="Pfam" id="PF10728">
    <property type="entry name" value="DUF2520"/>
    <property type="match status" value="1"/>
</dbReference>
<reference evidence="3 4" key="1">
    <citation type="submission" date="2018-03" db="EMBL/GenBank/DDBJ databases">
        <title>Genomic Encyclopedia of Type Strains, Phase III (KMG-III): the genomes of soil and plant-associated and newly described type strains.</title>
        <authorList>
            <person name="Whitman W."/>
        </authorList>
    </citation>
    <scope>NUCLEOTIDE SEQUENCE [LARGE SCALE GENOMIC DNA]</scope>
    <source>
        <strain evidence="3 4">CGMCC 1.12700</strain>
    </source>
</reference>
<comment type="caution">
    <text evidence="3">The sequence shown here is derived from an EMBL/GenBank/DDBJ whole genome shotgun (WGS) entry which is preliminary data.</text>
</comment>
<name>A0A2P8CZC8_9BACT</name>
<dbReference type="InterPro" id="IPR018931">
    <property type="entry name" value="DUF2520"/>
</dbReference>
<feature type="domain" description="Pyrroline-5-carboxylate reductase catalytic N-terminal" evidence="1">
    <location>
        <begin position="2"/>
        <end position="89"/>
    </location>
</feature>
<organism evidence="3 4">
    <name type="scientific">Taibaiella chishuiensis</name>
    <dbReference type="NCBI Taxonomy" id="1434707"/>
    <lineage>
        <taxon>Bacteria</taxon>
        <taxon>Pseudomonadati</taxon>
        <taxon>Bacteroidota</taxon>
        <taxon>Chitinophagia</taxon>
        <taxon>Chitinophagales</taxon>
        <taxon>Chitinophagaceae</taxon>
        <taxon>Taibaiella</taxon>
    </lineage>
</organism>
<dbReference type="Gene3D" id="3.40.50.720">
    <property type="entry name" value="NAD(P)-binding Rossmann-like Domain"/>
    <property type="match status" value="1"/>
</dbReference>
<dbReference type="PANTHER" id="PTHR40459">
    <property type="entry name" value="CONSERVED HYPOTHETICAL ALANINE AND LEUCINE RICH PROTEIN"/>
    <property type="match status" value="1"/>
</dbReference>
<feature type="domain" description="DUF2520" evidence="2">
    <location>
        <begin position="125"/>
        <end position="249"/>
    </location>
</feature>
<keyword evidence="4" id="KW-1185">Reference proteome</keyword>
<evidence type="ECO:0000259" key="2">
    <source>
        <dbReference type="Pfam" id="PF10728"/>
    </source>
</evidence>
<dbReference type="SUPFAM" id="SSF48179">
    <property type="entry name" value="6-phosphogluconate dehydrogenase C-terminal domain-like"/>
    <property type="match status" value="1"/>
</dbReference>
<accession>A0A2P8CZC8</accession>
<gene>
    <name evidence="3" type="ORF">B0I18_10854</name>
</gene>
<dbReference type="Pfam" id="PF03807">
    <property type="entry name" value="F420_oxidored"/>
    <property type="match status" value="1"/>
</dbReference>
<dbReference type="Gene3D" id="1.10.1040.20">
    <property type="entry name" value="ProC-like, C-terminal domain"/>
    <property type="match status" value="1"/>
</dbReference>
<dbReference type="PANTHER" id="PTHR40459:SF1">
    <property type="entry name" value="CONSERVED HYPOTHETICAL ALANINE AND LEUCINE RICH PROTEIN"/>
    <property type="match status" value="1"/>
</dbReference>
<evidence type="ECO:0000313" key="3">
    <source>
        <dbReference type="EMBL" id="PSK90325.1"/>
    </source>
</evidence>
<dbReference type="InterPro" id="IPR036291">
    <property type="entry name" value="NAD(P)-bd_dom_sf"/>
</dbReference>
<proteinExistence type="predicted"/>
<dbReference type="InterPro" id="IPR037108">
    <property type="entry name" value="TM1727-like_C_sf"/>
</dbReference>
<evidence type="ECO:0000313" key="4">
    <source>
        <dbReference type="Proteomes" id="UP000240572"/>
    </source>
</evidence>
<dbReference type="OrthoDB" id="9810755at2"/>
<evidence type="ECO:0000259" key="1">
    <source>
        <dbReference type="Pfam" id="PF03807"/>
    </source>
</evidence>